<dbReference type="Gene3D" id="3.30.160.330">
    <property type="match status" value="1"/>
</dbReference>
<evidence type="ECO:0000256" key="15">
    <source>
        <dbReference type="ARBA" id="ARBA00023258"/>
    </source>
</evidence>
<keyword evidence="2 18" id="KW-0244">Early protein</keyword>
<keyword evidence="8 18" id="KW-1114">Inhibition of host interferon signaling pathway by virus</keyword>
<dbReference type="GO" id="GO:0003677">
    <property type="term" value="F:DNA binding"/>
    <property type="evidence" value="ECO:0007669"/>
    <property type="project" value="UniProtKB-UniRule"/>
</dbReference>
<evidence type="ECO:0000313" key="20">
    <source>
        <dbReference type="EMBL" id="ALT22399.1"/>
    </source>
</evidence>
<evidence type="ECO:0000313" key="21">
    <source>
        <dbReference type="Proteomes" id="UP000107876"/>
    </source>
</evidence>
<organism evidence="20 21">
    <name type="scientific">Human papillomavirus type 32</name>
    <dbReference type="NCBI Taxonomy" id="333763"/>
    <lineage>
        <taxon>Viruses</taxon>
        <taxon>Monodnaviria</taxon>
        <taxon>Shotokuvirae</taxon>
        <taxon>Cossaviricota</taxon>
        <taxon>Papovaviricetes</taxon>
        <taxon>Zurhausenvirales</taxon>
        <taxon>Papillomaviridae</taxon>
        <taxon>Firstpapillomavirinae</taxon>
        <taxon>Alphapapillomavirus</taxon>
        <taxon>Alphapapillomavirus 1</taxon>
    </lineage>
</organism>
<dbReference type="GO" id="GO:0019904">
    <property type="term" value="F:protein domain specific binding"/>
    <property type="evidence" value="ECO:0007669"/>
    <property type="project" value="UniProtKB-UniRule"/>
</dbReference>
<dbReference type="SMR" id="A0A0U3BXY4"/>
<evidence type="ECO:0000256" key="13">
    <source>
        <dbReference type="ARBA" id="ARBA00023163"/>
    </source>
</evidence>
<comment type="subcellular location">
    <subcellularLocation>
        <location evidence="18">Host cytoplasm</location>
    </subcellularLocation>
    <subcellularLocation>
        <location evidence="18">Host nucleus</location>
    </subcellularLocation>
    <text evidence="18">Predominantly found in the host nucleus.</text>
</comment>
<dbReference type="GO" id="GO:0042025">
    <property type="term" value="C:host cell nucleus"/>
    <property type="evidence" value="ECO:0007669"/>
    <property type="project" value="UniProtKB-SubCell"/>
</dbReference>
<dbReference type="KEGG" id="vg:1489425"/>
<accession>A0A0U3BXY4</accession>
<dbReference type="EMBL" id="KT236450">
    <property type="protein sequence ID" value="ALT22399.1"/>
    <property type="molecule type" value="Genomic_DNA"/>
</dbReference>
<reference evidence="20 21" key="1">
    <citation type="submission" date="2015-07" db="EMBL/GenBank/DDBJ databases">
        <title>Case Report: Multifocal papilloma virus epithelial hyperplasia (Heck's Disease) incidence and KTP laser therapy in an adult chronic graft-versus-host disease patient.</title>
        <authorList>
            <person name="Mays J.W."/>
            <person name="Allen C.T."/>
            <person name="Curtis L.M."/>
            <person name="Van Doorslaer K."/>
            <person name="McBride A.A."/>
            <person name="Pavletic S."/>
        </authorList>
    </citation>
    <scope>NUCLEOTIDE SEQUENCE [LARGE SCALE GENOMIC DNA]</scope>
    <source>
        <strain evidence="20">McB_1/7/2015</strain>
    </source>
</reference>
<protein>
    <recommendedName>
        <fullName evidence="18 19">Protein E7</fullName>
    </recommendedName>
</protein>
<dbReference type="OrthoDB" id="28045at10239"/>
<comment type="subunit">
    <text evidence="18">Homodimer. Homooligomer. Interacts with host RB1; this interaction induces dissociation of RB1-E2F1 complex thereby disrupting RB1 activity. Interacts with host EP300; this interaction represses EP300 transcriptional activity. Interacts with protein E2; this interaction inhibits E7 oncogenic activity. Interacts with host TMEM173/STING; this interaction impairs the ability of TMEM173/STING to sense cytosolic DNA and promote the production of type I interferon (IFN-alpha and IFN-beta).</text>
</comment>
<evidence type="ECO:0000256" key="4">
    <source>
        <dbReference type="ARBA" id="ARBA00022581"/>
    </source>
</evidence>
<evidence type="ECO:0000256" key="7">
    <source>
        <dbReference type="ARBA" id="ARBA00022771"/>
    </source>
</evidence>
<dbReference type="GO" id="GO:0052170">
    <property type="term" value="P:symbiont-mediated suppression of host innate immune response"/>
    <property type="evidence" value="ECO:0007669"/>
    <property type="project" value="UniProtKB-KW"/>
</dbReference>
<dbReference type="PIRSF" id="PIRSF003407">
    <property type="entry name" value="Papvi_E7"/>
    <property type="match status" value="1"/>
</dbReference>
<evidence type="ECO:0000256" key="1">
    <source>
        <dbReference type="ARBA" id="ARBA00022504"/>
    </source>
</evidence>
<dbReference type="Proteomes" id="UP000107876">
    <property type="component" value="Genome"/>
</dbReference>
<evidence type="ECO:0000256" key="11">
    <source>
        <dbReference type="ARBA" id="ARBA00023125"/>
    </source>
</evidence>
<dbReference type="Pfam" id="PF00527">
    <property type="entry name" value="E7"/>
    <property type="match status" value="1"/>
</dbReference>
<keyword evidence="3 18" id="KW-1048">Host nucleus</keyword>
<comment type="PTM">
    <text evidence="18">Highly phosphorylated.</text>
</comment>
<dbReference type="GO" id="GO:0008270">
    <property type="term" value="F:zinc ion binding"/>
    <property type="evidence" value="ECO:0007669"/>
    <property type="project" value="UniProtKB-KW"/>
</dbReference>
<feature type="zinc finger region" evidence="18">
    <location>
        <begin position="64"/>
        <end position="100"/>
    </location>
</feature>
<keyword evidence="16 18" id="KW-0899">Viral immunoevasion</keyword>
<keyword evidence="10 18" id="KW-0805">Transcription regulation</keyword>
<sequence length="104" mass="11591">MRGNAPTLKDIILYDLPTCDPTTCDTPPVDLYCYEQFDTSDEDDEDDDQPIKQDIQRYRIVCGCTQCGRSVKLVVSSTGADIQQLHQMLLDTLGIVCPLCACVE</sequence>
<dbReference type="HAMAP" id="MF_04004">
    <property type="entry name" value="PPV_E7"/>
    <property type="match status" value="1"/>
</dbReference>
<keyword evidence="9 18" id="KW-0862">Zinc</keyword>
<comment type="similarity">
    <text evidence="18 19">Belongs to the papillomaviridae E7 protein family.</text>
</comment>
<comment type="function">
    <text evidence="19">E7 protein has both transforming and trans-activating activities.</text>
</comment>
<dbReference type="GO" id="GO:0003700">
    <property type="term" value="F:DNA-binding transcription factor activity"/>
    <property type="evidence" value="ECO:0007669"/>
    <property type="project" value="UniProtKB-UniRule"/>
</dbReference>
<dbReference type="RefSeq" id="NP_041802.1">
    <property type="nucleotide sequence ID" value="NC_001586.1"/>
</dbReference>
<proteinExistence type="inferred from homology"/>
<feature type="short sequence motif" description="Nuclear export signal" evidence="18">
    <location>
        <begin position="82"/>
        <end position="90"/>
    </location>
</feature>
<comment type="caution">
    <text evidence="18">Lacks conserved residue(s) required for the propagation of feature annotation.</text>
</comment>
<evidence type="ECO:0000256" key="14">
    <source>
        <dbReference type="ARBA" id="ARBA00023200"/>
    </source>
</evidence>
<dbReference type="GO" id="GO:0039645">
    <property type="term" value="P:symbiont-mediated perturbation of host cell cycle G1/S transition checkpoint"/>
    <property type="evidence" value="ECO:0007669"/>
    <property type="project" value="UniProtKB-UniRule"/>
</dbReference>
<keyword evidence="4 18" id="KW-0945">Host-virus interaction</keyword>
<evidence type="ECO:0000256" key="19">
    <source>
        <dbReference type="PIRNR" id="PIRNR003407"/>
    </source>
</evidence>
<evidence type="ECO:0000256" key="8">
    <source>
        <dbReference type="ARBA" id="ARBA00022830"/>
    </source>
</evidence>
<keyword evidence="12 18" id="KW-0010">Activator</keyword>
<evidence type="ECO:0000256" key="12">
    <source>
        <dbReference type="ARBA" id="ARBA00023159"/>
    </source>
</evidence>
<keyword evidence="13 18" id="KW-0804">Transcription</keyword>
<keyword evidence="14 18" id="KW-1035">Host cytoplasm</keyword>
<keyword evidence="15" id="KW-0922">Interferon antiviral system evasion</keyword>
<comment type="function">
    <text evidence="18">Plays a role in viral genome replication by driving entry of quiescent cells into the cell cycle. Stimulation of progression from G1 to S phase allows the virus to efficiently use the cellular DNA replicating machinery to achieve viral genome replication. E7 protein has both transforming and trans-activating activities. Induces the disassembly of the E2F1 transcription factor from RB1, with subsequent transcriptional activation of E2F1-regulated S-phase genes. Interferes with host histone deacetylation mediated by HDAC1 and HDAC2, leading to transcription activation. Plays also a role in the inhibition of both antiviral and antiproliferative functions of host interferon alpha. Interaction with host TMEM173/STING impairs the ability of TMEM173/STING to sense cytosolic DNA and promote the production of type I interferon (IFN-alpha and IFN-beta).</text>
</comment>
<comment type="domain">
    <text evidence="18">The E7 terminal domain is an intrinsically disordered domain, whose flexibility and conformational transitions confer target adaptability to the oncoprotein. It allows adaptation to a variety of protein targets and exposes the PEST degradation sequence that regulates its turnover in the cell.</text>
</comment>
<organismHost>
    <name type="scientific">Homo sapiens</name>
    <name type="common">Human</name>
    <dbReference type="NCBI Taxonomy" id="9606"/>
</organismHost>
<dbReference type="GeneID" id="1489425"/>
<evidence type="ECO:0000256" key="9">
    <source>
        <dbReference type="ARBA" id="ARBA00022833"/>
    </source>
</evidence>
<dbReference type="GO" id="GO:0039502">
    <property type="term" value="P:symbiont-mediated suppression of host type I interferon-mediated signaling pathway"/>
    <property type="evidence" value="ECO:0007669"/>
    <property type="project" value="UniProtKB-UniRule"/>
</dbReference>
<evidence type="ECO:0000256" key="5">
    <source>
        <dbReference type="ARBA" id="ARBA00022632"/>
    </source>
</evidence>
<evidence type="ECO:0000256" key="18">
    <source>
        <dbReference type="HAMAP-Rule" id="MF_04004"/>
    </source>
</evidence>
<dbReference type="GO" id="GO:0030430">
    <property type="term" value="C:host cell cytoplasm"/>
    <property type="evidence" value="ECO:0007669"/>
    <property type="project" value="UniProtKB-SubCell"/>
</dbReference>
<keyword evidence="17 18" id="KW-1078">G1/S host cell cycle checkpoint dysregulation by virus</keyword>
<dbReference type="GO" id="GO:0006351">
    <property type="term" value="P:DNA-templated transcription"/>
    <property type="evidence" value="ECO:0007669"/>
    <property type="project" value="UniProtKB-UniRule"/>
</dbReference>
<dbReference type="SUPFAM" id="SSF161234">
    <property type="entry name" value="E7 C-terminal domain-like"/>
    <property type="match status" value="1"/>
</dbReference>
<gene>
    <name evidence="18 20" type="primary">E7</name>
</gene>
<evidence type="ECO:0000256" key="10">
    <source>
        <dbReference type="ARBA" id="ARBA00023015"/>
    </source>
</evidence>
<evidence type="ECO:0000256" key="17">
    <source>
        <dbReference type="ARBA" id="ARBA00023309"/>
    </source>
</evidence>
<keyword evidence="1 18" id="KW-1121">Modulation of host cell cycle by virus</keyword>
<evidence type="ECO:0000256" key="16">
    <source>
        <dbReference type="ARBA" id="ARBA00023280"/>
    </source>
</evidence>
<evidence type="ECO:0000256" key="2">
    <source>
        <dbReference type="ARBA" id="ARBA00022518"/>
    </source>
</evidence>
<keyword evidence="11 18" id="KW-0238">DNA-binding</keyword>
<evidence type="ECO:0000256" key="3">
    <source>
        <dbReference type="ARBA" id="ARBA00022562"/>
    </source>
</evidence>
<name>A0A0U3BXY4_HPV32</name>
<keyword evidence="5 18" id="KW-1090">Inhibition of host innate immune response by virus</keyword>
<feature type="short sequence motif" description="LXCXE motif; interaction with host RB1 and TMEM173/STING" evidence="18">
    <location>
        <begin position="31"/>
        <end position="35"/>
    </location>
</feature>
<evidence type="ECO:0000256" key="6">
    <source>
        <dbReference type="ARBA" id="ARBA00022723"/>
    </source>
</evidence>
<dbReference type="InterPro" id="IPR000148">
    <property type="entry name" value="Papilloma_E7"/>
</dbReference>
<keyword evidence="7 18" id="KW-0863">Zinc-finger</keyword>
<keyword evidence="6 18" id="KW-0479">Metal-binding</keyword>